<sequence length="229" mass="25188">MGWVDFVGVPVKNAILFCAGLLKLDGTPGLVALLFFVALAALAARFWLEKWRQAESIEWMREIVQDGEEGSNFSSQIDEIGGTIQTEAEGDSYRKPLATAWGEYRETLVSHDEDGVTVLRNAVRPSVFLNTDDLGFGPGSWRIVPGLFVSMGLFFTFLGLISALDGISAETEITAHAMQDLLKVASAKFIMSLTGLLCSIMLTVLYRRMQGKVDKKLHALCHIIESKLT</sequence>
<evidence type="ECO:0000313" key="9">
    <source>
        <dbReference type="EMBL" id="CUB00284.1"/>
    </source>
</evidence>
<feature type="domain" description="MotA/TolQ/ExbB proton channel" evidence="8">
    <location>
        <begin position="144"/>
        <end position="218"/>
    </location>
</feature>
<comment type="subcellular location">
    <subcellularLocation>
        <location evidence="1">Cell membrane</location>
        <topology evidence="1">Multi-pass membrane protein</topology>
    </subcellularLocation>
    <subcellularLocation>
        <location evidence="6">Membrane</location>
        <topology evidence="6">Multi-pass membrane protein</topology>
    </subcellularLocation>
</comment>
<dbReference type="RefSeq" id="WP_141659006.1">
    <property type="nucleotide sequence ID" value="NZ_CYHE01000017.1"/>
</dbReference>
<evidence type="ECO:0000256" key="5">
    <source>
        <dbReference type="ARBA" id="ARBA00023136"/>
    </source>
</evidence>
<keyword evidence="10" id="KW-1185">Reference proteome</keyword>
<dbReference type="AlphaFoldDB" id="A0A0K6IAZ3"/>
<keyword evidence="6" id="KW-0653">Protein transport</keyword>
<comment type="similarity">
    <text evidence="6">Belongs to the exbB/tolQ family.</text>
</comment>
<keyword evidence="4 7" id="KW-1133">Transmembrane helix</keyword>
<dbReference type="EMBL" id="CYHE01000017">
    <property type="protein sequence ID" value="CUB00284.1"/>
    <property type="molecule type" value="Genomic_DNA"/>
</dbReference>
<feature type="transmembrane region" description="Helical" evidence="7">
    <location>
        <begin position="30"/>
        <end position="48"/>
    </location>
</feature>
<keyword evidence="5 7" id="KW-0472">Membrane</keyword>
<evidence type="ECO:0000259" key="8">
    <source>
        <dbReference type="Pfam" id="PF01618"/>
    </source>
</evidence>
<protein>
    <submittedName>
        <fullName evidence="9">MotA/TolQ/ExbB proton channel family</fullName>
    </submittedName>
</protein>
<organism evidence="9 10">
    <name type="scientific">Pannonibacter indicus</name>
    <dbReference type="NCBI Taxonomy" id="466044"/>
    <lineage>
        <taxon>Bacteria</taxon>
        <taxon>Pseudomonadati</taxon>
        <taxon>Pseudomonadota</taxon>
        <taxon>Alphaproteobacteria</taxon>
        <taxon>Hyphomicrobiales</taxon>
        <taxon>Stappiaceae</taxon>
        <taxon>Pannonibacter</taxon>
    </lineage>
</organism>
<feature type="transmembrane region" description="Helical" evidence="7">
    <location>
        <begin position="184"/>
        <end position="206"/>
    </location>
</feature>
<keyword evidence="6" id="KW-0813">Transport</keyword>
<keyword evidence="2" id="KW-1003">Cell membrane</keyword>
<dbReference type="OrthoDB" id="5741017at2"/>
<proteinExistence type="inferred from homology"/>
<reference evidence="10" key="1">
    <citation type="submission" date="2015-08" db="EMBL/GenBank/DDBJ databases">
        <authorList>
            <person name="Varghese N."/>
        </authorList>
    </citation>
    <scope>NUCLEOTIDE SEQUENCE [LARGE SCALE GENOMIC DNA]</scope>
    <source>
        <strain evidence="10">DSM 23407</strain>
    </source>
</reference>
<dbReference type="Proteomes" id="UP000183900">
    <property type="component" value="Unassembled WGS sequence"/>
</dbReference>
<evidence type="ECO:0000256" key="1">
    <source>
        <dbReference type="ARBA" id="ARBA00004651"/>
    </source>
</evidence>
<name>A0A0K6IAZ3_9HYPH</name>
<dbReference type="Pfam" id="PF01618">
    <property type="entry name" value="MotA_ExbB"/>
    <property type="match status" value="1"/>
</dbReference>
<evidence type="ECO:0000256" key="3">
    <source>
        <dbReference type="ARBA" id="ARBA00022692"/>
    </source>
</evidence>
<gene>
    <name evidence="9" type="ORF">Ga0061067_11758</name>
</gene>
<keyword evidence="3 7" id="KW-0812">Transmembrane</keyword>
<evidence type="ECO:0000313" key="10">
    <source>
        <dbReference type="Proteomes" id="UP000183900"/>
    </source>
</evidence>
<dbReference type="GO" id="GO:0015031">
    <property type="term" value="P:protein transport"/>
    <property type="evidence" value="ECO:0007669"/>
    <property type="project" value="UniProtKB-KW"/>
</dbReference>
<evidence type="ECO:0000256" key="6">
    <source>
        <dbReference type="RuleBase" id="RU004057"/>
    </source>
</evidence>
<feature type="transmembrane region" description="Helical" evidence="7">
    <location>
        <begin position="143"/>
        <end position="164"/>
    </location>
</feature>
<evidence type="ECO:0000256" key="7">
    <source>
        <dbReference type="SAM" id="Phobius"/>
    </source>
</evidence>
<evidence type="ECO:0000256" key="2">
    <source>
        <dbReference type="ARBA" id="ARBA00022475"/>
    </source>
</evidence>
<evidence type="ECO:0000256" key="4">
    <source>
        <dbReference type="ARBA" id="ARBA00022989"/>
    </source>
</evidence>
<accession>A0A0K6IAZ3</accession>
<dbReference type="GO" id="GO:0005886">
    <property type="term" value="C:plasma membrane"/>
    <property type="evidence" value="ECO:0007669"/>
    <property type="project" value="UniProtKB-SubCell"/>
</dbReference>
<dbReference type="InterPro" id="IPR002898">
    <property type="entry name" value="MotA_ExbB_proton_chnl"/>
</dbReference>